<comment type="caution">
    <text evidence="1">The sequence shown here is derived from an EMBL/GenBank/DDBJ whole genome shotgun (WGS) entry which is preliminary data.</text>
</comment>
<reference evidence="1" key="1">
    <citation type="submission" date="2023-12" db="EMBL/GenBank/DDBJ databases">
        <title>Genome assembly of Anisodus tanguticus.</title>
        <authorList>
            <person name="Wang Y.-J."/>
        </authorList>
    </citation>
    <scope>NUCLEOTIDE SEQUENCE</scope>
    <source>
        <strain evidence="1">KB-2021</strain>
        <tissue evidence="1">Leaf</tissue>
    </source>
</reference>
<sequence length="69" mass="7935">MSNLTGICRDEKNSMLNKVIRCKHNYQLRLKTSQSTNNPGRSYRTMVIPKTHYAGDTEAPKECFRASRS</sequence>
<dbReference type="AlphaFoldDB" id="A0AAE1R857"/>
<dbReference type="Proteomes" id="UP001291623">
    <property type="component" value="Unassembled WGS sequence"/>
</dbReference>
<dbReference type="EMBL" id="JAVYJV010000019">
    <property type="protein sequence ID" value="KAK4345542.1"/>
    <property type="molecule type" value="Genomic_DNA"/>
</dbReference>
<organism evidence="1 2">
    <name type="scientific">Anisodus tanguticus</name>
    <dbReference type="NCBI Taxonomy" id="243964"/>
    <lineage>
        <taxon>Eukaryota</taxon>
        <taxon>Viridiplantae</taxon>
        <taxon>Streptophyta</taxon>
        <taxon>Embryophyta</taxon>
        <taxon>Tracheophyta</taxon>
        <taxon>Spermatophyta</taxon>
        <taxon>Magnoliopsida</taxon>
        <taxon>eudicotyledons</taxon>
        <taxon>Gunneridae</taxon>
        <taxon>Pentapetalae</taxon>
        <taxon>asterids</taxon>
        <taxon>lamiids</taxon>
        <taxon>Solanales</taxon>
        <taxon>Solanaceae</taxon>
        <taxon>Solanoideae</taxon>
        <taxon>Hyoscyameae</taxon>
        <taxon>Anisodus</taxon>
    </lineage>
</organism>
<evidence type="ECO:0000313" key="1">
    <source>
        <dbReference type="EMBL" id="KAK4345542.1"/>
    </source>
</evidence>
<proteinExistence type="predicted"/>
<evidence type="ECO:0000313" key="2">
    <source>
        <dbReference type="Proteomes" id="UP001291623"/>
    </source>
</evidence>
<name>A0AAE1R857_9SOLA</name>
<accession>A0AAE1R857</accession>
<protein>
    <submittedName>
        <fullName evidence="1">Uncharacterized protein</fullName>
    </submittedName>
</protein>
<keyword evidence="2" id="KW-1185">Reference proteome</keyword>
<gene>
    <name evidence="1" type="ORF">RND71_035718</name>
</gene>